<name>A0A2H5BQH2_9CAUD</name>
<sequence length="73" mass="8031">MRINPNDYAINPAIILAGVACSNGMRMLANEILKASPAAKREIEHFQQVDSSLRGMLSIHVAATIVYRMNVAY</sequence>
<protein>
    <submittedName>
        <fullName evidence="1">Uncharacterized protein</fullName>
    </submittedName>
</protein>
<proteinExistence type="predicted"/>
<accession>A0A2H5BQH2</accession>
<dbReference type="EMBL" id="MG676466">
    <property type="protein sequence ID" value="AUG88581.1"/>
    <property type="molecule type" value="Genomic_DNA"/>
</dbReference>
<dbReference type="Proteomes" id="UP000241282">
    <property type="component" value="Segment"/>
</dbReference>
<dbReference type="PROSITE" id="PS51257">
    <property type="entry name" value="PROKAR_LIPOPROTEIN"/>
    <property type="match status" value="1"/>
</dbReference>
<gene>
    <name evidence="1" type="primary">TC6_070</name>
</gene>
<reference evidence="1 2" key="1">
    <citation type="submission" date="2017-12" db="EMBL/GenBank/DDBJ databases">
        <title>Genomic identification of Pseudomonas aeruginosa phage TC6.</title>
        <authorList>
            <person name="Lu S."/>
            <person name="Tang C."/>
            <person name="Deng C."/>
            <person name="Zhang Y."/>
            <person name="Xiao C."/>
        </authorList>
    </citation>
    <scope>NUCLEOTIDE SEQUENCE [LARGE SCALE GENOMIC DNA]</scope>
</reference>
<evidence type="ECO:0000313" key="1">
    <source>
        <dbReference type="EMBL" id="AUG88581.1"/>
    </source>
</evidence>
<evidence type="ECO:0000313" key="2">
    <source>
        <dbReference type="Proteomes" id="UP000241282"/>
    </source>
</evidence>
<organism evidence="1 2">
    <name type="scientific">Pseudomonas phage TC6</name>
    <dbReference type="NCBI Taxonomy" id="2060947"/>
    <lineage>
        <taxon>Viruses</taxon>
        <taxon>Duplodnaviria</taxon>
        <taxon>Heunggongvirae</taxon>
        <taxon>Uroviricota</taxon>
        <taxon>Caudoviricetes</taxon>
        <taxon>Zobellviridae</taxon>
        <taxon>Paundecimvirus</taxon>
        <taxon>Paundecimvirus PA11</taxon>
    </lineage>
</organism>